<gene>
    <name evidence="1" type="ORF">HMPREF9498_02114</name>
</gene>
<reference evidence="2" key="1">
    <citation type="submission" date="2010-07" db="EMBL/GenBank/DDBJ databases">
        <authorList>
            <person name="Weinstock G."/>
            <person name="Sodergren E."/>
            <person name="Clifton S."/>
            <person name="Fulton L."/>
            <person name="Fulton B."/>
            <person name="Courtney L."/>
            <person name="Fronick C."/>
            <person name="Harrison M."/>
            <person name="Strong C."/>
            <person name="Farmer C."/>
            <person name="Delahaunty K."/>
            <person name="Markovic C."/>
            <person name="Hall O."/>
            <person name="Minx P."/>
            <person name="Tomlinson C."/>
            <person name="Mitreva M."/>
            <person name="Hou S."/>
            <person name="Chen J."/>
            <person name="Wollam A."/>
            <person name="Pepin K.H."/>
            <person name="Johnson M."/>
            <person name="Bhonagiri V."/>
            <person name="Zhang X."/>
            <person name="Suruliraj S."/>
            <person name="Warren W."/>
            <person name="Chinwalla A."/>
            <person name="Mardis E.R."/>
            <person name="Wilson R.K."/>
        </authorList>
    </citation>
    <scope>NUCLEOTIDE SEQUENCE [LARGE SCALE GENOMIC DNA]</scope>
    <source>
        <strain evidence="2">TX4248</strain>
    </source>
</reference>
<dbReference type="EMBL" id="AEBR01000068">
    <property type="protein sequence ID" value="EFM82264.1"/>
    <property type="molecule type" value="Genomic_DNA"/>
</dbReference>
<dbReference type="HOGENOM" id="CLU_3183301_0_0_9"/>
<sequence>MVGLFSLKNFSWLNRFIPVNGARFLLQKKAYSRKVQMCYTTQVGSL</sequence>
<dbReference type="AlphaFoldDB" id="A0A125W4P4"/>
<evidence type="ECO:0000313" key="1">
    <source>
        <dbReference type="EMBL" id="EFM82264.1"/>
    </source>
</evidence>
<dbReference type="Proteomes" id="UP000004846">
    <property type="component" value="Unassembled WGS sequence"/>
</dbReference>
<evidence type="ECO:0000313" key="2">
    <source>
        <dbReference type="Proteomes" id="UP000004846"/>
    </source>
</evidence>
<name>A0A125W4P4_ENTFL</name>
<comment type="caution">
    <text evidence="1">The sequence shown here is derived from an EMBL/GenBank/DDBJ whole genome shotgun (WGS) entry which is preliminary data.</text>
</comment>
<accession>A0A125W4P4</accession>
<organism evidence="1 2">
    <name type="scientific">Enterococcus faecalis TX4248</name>
    <dbReference type="NCBI Taxonomy" id="749495"/>
    <lineage>
        <taxon>Bacteria</taxon>
        <taxon>Bacillati</taxon>
        <taxon>Bacillota</taxon>
        <taxon>Bacilli</taxon>
        <taxon>Lactobacillales</taxon>
        <taxon>Enterococcaceae</taxon>
        <taxon>Enterococcus</taxon>
    </lineage>
</organism>
<proteinExistence type="predicted"/>
<protein>
    <submittedName>
        <fullName evidence="1">Uncharacterized protein</fullName>
    </submittedName>
</protein>